<dbReference type="InterPro" id="IPR008984">
    <property type="entry name" value="SMAD_FHA_dom_sf"/>
</dbReference>
<proteinExistence type="inferred from homology"/>
<comment type="subcellular location">
    <subcellularLocation>
        <location evidence="2">Chromosome</location>
    </subcellularLocation>
    <subcellularLocation>
        <location evidence="1">Nucleus</location>
    </subcellularLocation>
</comment>
<protein>
    <submittedName>
        <fullName evidence="10">GH16022</fullName>
    </submittedName>
</protein>
<dbReference type="CDD" id="cd17741">
    <property type="entry name" value="BRCT_nibrin"/>
    <property type="match status" value="1"/>
</dbReference>
<dbReference type="OMA" id="IQVRMCN"/>
<dbReference type="KEGG" id="dgr:6556923"/>
<evidence type="ECO:0000256" key="1">
    <source>
        <dbReference type="ARBA" id="ARBA00004123"/>
    </source>
</evidence>
<dbReference type="InParanoid" id="B4J2P8"/>
<dbReference type="PANTHER" id="PTHR12162:SF0">
    <property type="entry name" value="NIBRIN"/>
    <property type="match status" value="1"/>
</dbReference>
<dbReference type="InterPro" id="IPR036420">
    <property type="entry name" value="BRCT_dom_sf"/>
</dbReference>
<dbReference type="GO" id="GO:0045003">
    <property type="term" value="P:double-strand break repair via synthesis-dependent strand annealing"/>
    <property type="evidence" value="ECO:0007669"/>
    <property type="project" value="EnsemblMetazoa"/>
</dbReference>
<evidence type="ECO:0000256" key="2">
    <source>
        <dbReference type="ARBA" id="ARBA00004286"/>
    </source>
</evidence>
<dbReference type="Pfam" id="PF16508">
    <property type="entry name" value="NIBRIN_BRCT_II"/>
    <property type="match status" value="1"/>
</dbReference>
<evidence type="ECO:0000256" key="6">
    <source>
        <dbReference type="ARBA" id="ARBA00023242"/>
    </source>
</evidence>
<evidence type="ECO:0000256" key="4">
    <source>
        <dbReference type="ARBA" id="ARBA00022763"/>
    </source>
</evidence>
<evidence type="ECO:0000313" key="11">
    <source>
        <dbReference type="Proteomes" id="UP000001070"/>
    </source>
</evidence>
<feature type="region of interest" description="Disordered" evidence="8">
    <location>
        <begin position="490"/>
        <end position="550"/>
    </location>
</feature>
<dbReference type="GO" id="GO:0005694">
    <property type="term" value="C:chromosome"/>
    <property type="evidence" value="ECO:0007669"/>
    <property type="project" value="UniProtKB-SubCell"/>
</dbReference>
<feature type="compositionally biased region" description="Basic and acidic residues" evidence="8">
    <location>
        <begin position="672"/>
        <end position="684"/>
    </location>
</feature>
<dbReference type="CDD" id="cd22667">
    <property type="entry name" value="FHA_NBN"/>
    <property type="match status" value="1"/>
</dbReference>
<evidence type="ECO:0000256" key="8">
    <source>
        <dbReference type="SAM" id="MobiDB-lite"/>
    </source>
</evidence>
<dbReference type="FunCoup" id="B4J2P8">
    <property type="interactions" value="61"/>
</dbReference>
<dbReference type="EMBL" id="CH916366">
    <property type="protein sequence ID" value="EDV96039.1"/>
    <property type="molecule type" value="Genomic_DNA"/>
</dbReference>
<dbReference type="PhylomeDB" id="B4J2P8"/>
<reference evidence="10 11" key="1">
    <citation type="journal article" date="2007" name="Nature">
        <title>Evolution of genes and genomes on the Drosophila phylogeny.</title>
        <authorList>
            <consortium name="Drosophila 12 Genomes Consortium"/>
            <person name="Clark A.G."/>
            <person name="Eisen M.B."/>
            <person name="Smith D.R."/>
            <person name="Bergman C.M."/>
            <person name="Oliver B."/>
            <person name="Markow T.A."/>
            <person name="Kaufman T.C."/>
            <person name="Kellis M."/>
            <person name="Gelbart W."/>
            <person name="Iyer V.N."/>
            <person name="Pollard D.A."/>
            <person name="Sackton T.B."/>
            <person name="Larracuente A.M."/>
            <person name="Singh N.D."/>
            <person name="Abad J.P."/>
            <person name="Abt D.N."/>
            <person name="Adryan B."/>
            <person name="Aguade M."/>
            <person name="Akashi H."/>
            <person name="Anderson W.W."/>
            <person name="Aquadro C.F."/>
            <person name="Ardell D.H."/>
            <person name="Arguello R."/>
            <person name="Artieri C.G."/>
            <person name="Barbash D.A."/>
            <person name="Barker D."/>
            <person name="Barsanti P."/>
            <person name="Batterham P."/>
            <person name="Batzoglou S."/>
            <person name="Begun D."/>
            <person name="Bhutkar A."/>
            <person name="Blanco E."/>
            <person name="Bosak S.A."/>
            <person name="Bradley R.K."/>
            <person name="Brand A.D."/>
            <person name="Brent M.R."/>
            <person name="Brooks A.N."/>
            <person name="Brown R.H."/>
            <person name="Butlin R.K."/>
            <person name="Caggese C."/>
            <person name="Calvi B.R."/>
            <person name="Bernardo de Carvalho A."/>
            <person name="Caspi A."/>
            <person name="Castrezana S."/>
            <person name="Celniker S.E."/>
            <person name="Chang J.L."/>
            <person name="Chapple C."/>
            <person name="Chatterji S."/>
            <person name="Chinwalla A."/>
            <person name="Civetta A."/>
            <person name="Clifton S.W."/>
            <person name="Comeron J.M."/>
            <person name="Costello J.C."/>
            <person name="Coyne J.A."/>
            <person name="Daub J."/>
            <person name="David R.G."/>
            <person name="Delcher A.L."/>
            <person name="Delehaunty K."/>
            <person name="Do C.B."/>
            <person name="Ebling H."/>
            <person name="Edwards K."/>
            <person name="Eickbush T."/>
            <person name="Evans J.D."/>
            <person name="Filipski A."/>
            <person name="Findeiss S."/>
            <person name="Freyhult E."/>
            <person name="Fulton L."/>
            <person name="Fulton R."/>
            <person name="Garcia A.C."/>
            <person name="Gardiner A."/>
            <person name="Garfield D.A."/>
            <person name="Garvin B.E."/>
            <person name="Gibson G."/>
            <person name="Gilbert D."/>
            <person name="Gnerre S."/>
            <person name="Godfrey J."/>
            <person name="Good R."/>
            <person name="Gotea V."/>
            <person name="Gravely B."/>
            <person name="Greenberg A.J."/>
            <person name="Griffiths-Jones S."/>
            <person name="Gross S."/>
            <person name="Guigo R."/>
            <person name="Gustafson E.A."/>
            <person name="Haerty W."/>
            <person name="Hahn M.W."/>
            <person name="Halligan D.L."/>
            <person name="Halpern A.L."/>
            <person name="Halter G.M."/>
            <person name="Han M.V."/>
            <person name="Heger A."/>
            <person name="Hillier L."/>
            <person name="Hinrichs A.S."/>
            <person name="Holmes I."/>
            <person name="Hoskins R.A."/>
            <person name="Hubisz M.J."/>
            <person name="Hultmark D."/>
            <person name="Huntley M.A."/>
            <person name="Jaffe D.B."/>
            <person name="Jagadeeshan S."/>
            <person name="Jeck W.R."/>
            <person name="Johnson J."/>
            <person name="Jones C.D."/>
            <person name="Jordan W.C."/>
            <person name="Karpen G.H."/>
            <person name="Kataoka E."/>
            <person name="Keightley P.D."/>
            <person name="Kheradpour P."/>
            <person name="Kirkness E.F."/>
            <person name="Koerich L.B."/>
            <person name="Kristiansen K."/>
            <person name="Kudrna D."/>
            <person name="Kulathinal R.J."/>
            <person name="Kumar S."/>
            <person name="Kwok R."/>
            <person name="Lander E."/>
            <person name="Langley C.H."/>
            <person name="Lapoint R."/>
            <person name="Lazzaro B.P."/>
            <person name="Lee S.J."/>
            <person name="Levesque L."/>
            <person name="Li R."/>
            <person name="Lin C.F."/>
            <person name="Lin M.F."/>
            <person name="Lindblad-Toh K."/>
            <person name="Llopart A."/>
            <person name="Long M."/>
            <person name="Low L."/>
            <person name="Lozovsky E."/>
            <person name="Lu J."/>
            <person name="Luo M."/>
            <person name="Machado C.A."/>
            <person name="Makalowski W."/>
            <person name="Marzo M."/>
            <person name="Matsuda M."/>
            <person name="Matzkin L."/>
            <person name="McAllister B."/>
            <person name="McBride C.S."/>
            <person name="McKernan B."/>
            <person name="McKernan K."/>
            <person name="Mendez-Lago M."/>
            <person name="Minx P."/>
            <person name="Mollenhauer M.U."/>
            <person name="Montooth K."/>
            <person name="Mount S.M."/>
            <person name="Mu X."/>
            <person name="Myers E."/>
            <person name="Negre B."/>
            <person name="Newfeld S."/>
            <person name="Nielsen R."/>
            <person name="Noor M.A."/>
            <person name="O'Grady P."/>
            <person name="Pachter L."/>
            <person name="Papaceit M."/>
            <person name="Parisi M.J."/>
            <person name="Parisi M."/>
            <person name="Parts L."/>
            <person name="Pedersen J.S."/>
            <person name="Pesole G."/>
            <person name="Phillippy A.M."/>
            <person name="Ponting C.P."/>
            <person name="Pop M."/>
            <person name="Porcelli D."/>
            <person name="Powell J.R."/>
            <person name="Prohaska S."/>
            <person name="Pruitt K."/>
            <person name="Puig M."/>
            <person name="Quesneville H."/>
            <person name="Ram K.R."/>
            <person name="Rand D."/>
            <person name="Rasmussen M.D."/>
            <person name="Reed L.K."/>
            <person name="Reenan R."/>
            <person name="Reily A."/>
            <person name="Remington K.A."/>
            <person name="Rieger T.T."/>
            <person name="Ritchie M.G."/>
            <person name="Robin C."/>
            <person name="Rogers Y.H."/>
            <person name="Rohde C."/>
            <person name="Rozas J."/>
            <person name="Rubenfield M.J."/>
            <person name="Ruiz A."/>
            <person name="Russo S."/>
            <person name="Salzberg S.L."/>
            <person name="Sanchez-Gracia A."/>
            <person name="Saranga D.J."/>
            <person name="Sato H."/>
            <person name="Schaeffer S.W."/>
            <person name="Schatz M.C."/>
            <person name="Schlenke T."/>
            <person name="Schwartz R."/>
            <person name="Segarra C."/>
            <person name="Singh R.S."/>
            <person name="Sirot L."/>
            <person name="Sirota M."/>
            <person name="Sisneros N.B."/>
            <person name="Smith C.D."/>
            <person name="Smith T.F."/>
            <person name="Spieth J."/>
            <person name="Stage D.E."/>
            <person name="Stark A."/>
            <person name="Stephan W."/>
            <person name="Strausberg R.L."/>
            <person name="Strempel S."/>
            <person name="Sturgill D."/>
            <person name="Sutton G."/>
            <person name="Sutton G.G."/>
            <person name="Tao W."/>
            <person name="Teichmann S."/>
            <person name="Tobari Y.N."/>
            <person name="Tomimura Y."/>
            <person name="Tsolas J.M."/>
            <person name="Valente V.L."/>
            <person name="Venter E."/>
            <person name="Venter J.C."/>
            <person name="Vicario S."/>
            <person name="Vieira F.G."/>
            <person name="Vilella A.J."/>
            <person name="Villasante A."/>
            <person name="Walenz B."/>
            <person name="Wang J."/>
            <person name="Wasserman M."/>
            <person name="Watts T."/>
            <person name="Wilson D."/>
            <person name="Wilson R.K."/>
            <person name="Wing R.A."/>
            <person name="Wolfner M.F."/>
            <person name="Wong A."/>
            <person name="Wong G.K."/>
            <person name="Wu C.I."/>
            <person name="Wu G."/>
            <person name="Yamamoto D."/>
            <person name="Yang H.P."/>
            <person name="Yang S.P."/>
            <person name="Yorke J.A."/>
            <person name="Yoshida K."/>
            <person name="Zdobnov E."/>
            <person name="Zhang P."/>
            <person name="Zhang Y."/>
            <person name="Zimin A.V."/>
            <person name="Baldwin J."/>
            <person name="Abdouelleil A."/>
            <person name="Abdulkadir J."/>
            <person name="Abebe A."/>
            <person name="Abera B."/>
            <person name="Abreu J."/>
            <person name="Acer S.C."/>
            <person name="Aftuck L."/>
            <person name="Alexander A."/>
            <person name="An P."/>
            <person name="Anderson E."/>
            <person name="Anderson S."/>
            <person name="Arachi H."/>
            <person name="Azer M."/>
            <person name="Bachantsang P."/>
            <person name="Barry A."/>
            <person name="Bayul T."/>
            <person name="Berlin A."/>
            <person name="Bessette D."/>
            <person name="Bloom T."/>
            <person name="Blye J."/>
            <person name="Boguslavskiy L."/>
            <person name="Bonnet C."/>
            <person name="Boukhgalter B."/>
            <person name="Bourzgui I."/>
            <person name="Brown A."/>
            <person name="Cahill P."/>
            <person name="Channer S."/>
            <person name="Cheshatsang Y."/>
            <person name="Chuda L."/>
            <person name="Citroen M."/>
            <person name="Collymore A."/>
            <person name="Cooke P."/>
            <person name="Costello M."/>
            <person name="D'Aco K."/>
            <person name="Daza R."/>
            <person name="De Haan G."/>
            <person name="DeGray S."/>
            <person name="DeMaso C."/>
            <person name="Dhargay N."/>
            <person name="Dooley K."/>
            <person name="Dooley E."/>
            <person name="Doricent M."/>
            <person name="Dorje P."/>
            <person name="Dorjee K."/>
            <person name="Dupes A."/>
            <person name="Elong R."/>
            <person name="Falk J."/>
            <person name="Farina A."/>
            <person name="Faro S."/>
            <person name="Ferguson D."/>
            <person name="Fisher S."/>
            <person name="Foley C.D."/>
            <person name="Franke A."/>
            <person name="Friedrich D."/>
            <person name="Gadbois L."/>
            <person name="Gearin G."/>
            <person name="Gearin C.R."/>
            <person name="Giannoukos G."/>
            <person name="Goode T."/>
            <person name="Graham J."/>
            <person name="Grandbois E."/>
            <person name="Grewal S."/>
            <person name="Gyaltsen K."/>
            <person name="Hafez N."/>
            <person name="Hagos B."/>
            <person name="Hall J."/>
            <person name="Henson C."/>
            <person name="Hollinger A."/>
            <person name="Honan T."/>
            <person name="Huard M.D."/>
            <person name="Hughes L."/>
            <person name="Hurhula B."/>
            <person name="Husby M.E."/>
            <person name="Kamat A."/>
            <person name="Kanga B."/>
            <person name="Kashin S."/>
            <person name="Khazanovich D."/>
            <person name="Kisner P."/>
            <person name="Lance K."/>
            <person name="Lara M."/>
            <person name="Lee W."/>
            <person name="Lennon N."/>
            <person name="Letendre F."/>
            <person name="LeVine R."/>
            <person name="Lipovsky A."/>
            <person name="Liu X."/>
            <person name="Liu J."/>
            <person name="Liu S."/>
            <person name="Lokyitsang T."/>
            <person name="Lokyitsang Y."/>
            <person name="Lubonja R."/>
            <person name="Lui A."/>
            <person name="MacDonald P."/>
            <person name="Magnisalis V."/>
            <person name="Maru K."/>
            <person name="Matthews C."/>
            <person name="McCusker W."/>
            <person name="McDonough S."/>
            <person name="Mehta T."/>
            <person name="Meldrim J."/>
            <person name="Meneus L."/>
            <person name="Mihai O."/>
            <person name="Mihalev A."/>
            <person name="Mihova T."/>
            <person name="Mittelman R."/>
            <person name="Mlenga V."/>
            <person name="Montmayeur A."/>
            <person name="Mulrain L."/>
            <person name="Navidi A."/>
            <person name="Naylor J."/>
            <person name="Negash T."/>
            <person name="Nguyen T."/>
            <person name="Nguyen N."/>
            <person name="Nicol R."/>
            <person name="Norbu C."/>
            <person name="Norbu N."/>
            <person name="Novod N."/>
            <person name="O'Neill B."/>
            <person name="Osman S."/>
            <person name="Markiewicz E."/>
            <person name="Oyono O.L."/>
            <person name="Patti C."/>
            <person name="Phunkhang P."/>
            <person name="Pierre F."/>
            <person name="Priest M."/>
            <person name="Raghuraman S."/>
            <person name="Rege F."/>
            <person name="Reyes R."/>
            <person name="Rise C."/>
            <person name="Rogov P."/>
            <person name="Ross K."/>
            <person name="Ryan E."/>
            <person name="Settipalli S."/>
            <person name="Shea T."/>
            <person name="Sherpa N."/>
            <person name="Shi L."/>
            <person name="Shih D."/>
            <person name="Sparrow T."/>
            <person name="Spaulding J."/>
            <person name="Stalker J."/>
            <person name="Stange-Thomann N."/>
            <person name="Stavropoulos S."/>
            <person name="Stone C."/>
            <person name="Strader C."/>
            <person name="Tesfaye S."/>
            <person name="Thomson T."/>
            <person name="Thoulutsang Y."/>
            <person name="Thoulutsang D."/>
            <person name="Topham K."/>
            <person name="Topping I."/>
            <person name="Tsamla T."/>
            <person name="Vassiliev H."/>
            <person name="Vo A."/>
            <person name="Wangchuk T."/>
            <person name="Wangdi T."/>
            <person name="Weiand M."/>
            <person name="Wilkinson J."/>
            <person name="Wilson A."/>
            <person name="Yadav S."/>
            <person name="Young G."/>
            <person name="Yu Q."/>
            <person name="Zembek L."/>
            <person name="Zhong D."/>
            <person name="Zimmer A."/>
            <person name="Zwirko Z."/>
            <person name="Jaffe D.B."/>
            <person name="Alvarez P."/>
            <person name="Brockman W."/>
            <person name="Butler J."/>
            <person name="Chin C."/>
            <person name="Gnerre S."/>
            <person name="Grabherr M."/>
            <person name="Kleber M."/>
            <person name="Mauceli E."/>
            <person name="MacCallum I."/>
        </authorList>
    </citation>
    <scope>NUCLEOTIDE SEQUENCE [LARGE SCALE GENOMIC DNA]</scope>
    <source>
        <strain evidence="11">Tucson 15287-2541.00</strain>
    </source>
</reference>
<dbReference type="InterPro" id="IPR000253">
    <property type="entry name" value="FHA_dom"/>
</dbReference>
<keyword evidence="6" id="KW-0539">Nucleus</keyword>
<feature type="compositionally biased region" description="Basic and acidic residues" evidence="8">
    <location>
        <begin position="367"/>
        <end position="377"/>
    </location>
</feature>
<comment type="similarity">
    <text evidence="7">Belongs to the Nibrin family.</text>
</comment>
<dbReference type="SUPFAM" id="SSF52113">
    <property type="entry name" value="BRCT domain"/>
    <property type="match status" value="1"/>
</dbReference>
<evidence type="ECO:0000256" key="3">
    <source>
        <dbReference type="ARBA" id="ARBA00022454"/>
    </source>
</evidence>
<dbReference type="GO" id="GO:0000723">
    <property type="term" value="P:telomere maintenance"/>
    <property type="evidence" value="ECO:0007669"/>
    <property type="project" value="EnsemblMetazoa"/>
</dbReference>
<dbReference type="InterPro" id="IPR043014">
    <property type="entry name" value="Nibrin_BRCT2_sf"/>
</dbReference>
<keyword evidence="5" id="KW-0234">DNA repair</keyword>
<organism evidence="11">
    <name type="scientific">Drosophila grimshawi</name>
    <name type="common">Hawaiian fruit fly</name>
    <name type="synonym">Idiomyia grimshawi</name>
    <dbReference type="NCBI Taxonomy" id="7222"/>
    <lineage>
        <taxon>Eukaryota</taxon>
        <taxon>Metazoa</taxon>
        <taxon>Ecdysozoa</taxon>
        <taxon>Arthropoda</taxon>
        <taxon>Hexapoda</taxon>
        <taxon>Insecta</taxon>
        <taxon>Pterygota</taxon>
        <taxon>Neoptera</taxon>
        <taxon>Endopterygota</taxon>
        <taxon>Diptera</taxon>
        <taxon>Brachycera</taxon>
        <taxon>Muscomorpha</taxon>
        <taxon>Ephydroidea</taxon>
        <taxon>Drosophilidae</taxon>
        <taxon>Drosophila</taxon>
        <taxon>Hawaiian Drosophila</taxon>
    </lineage>
</organism>
<dbReference type="GO" id="GO:0007095">
    <property type="term" value="P:mitotic G2 DNA damage checkpoint signaling"/>
    <property type="evidence" value="ECO:0007669"/>
    <property type="project" value="EnsemblMetazoa"/>
</dbReference>
<dbReference type="Proteomes" id="UP000001070">
    <property type="component" value="Unassembled WGS sequence"/>
</dbReference>
<dbReference type="InterPro" id="IPR032429">
    <property type="entry name" value="Nibrin_BRCT2"/>
</dbReference>
<feature type="compositionally biased region" description="Basic and acidic residues" evidence="8">
    <location>
        <begin position="490"/>
        <end position="499"/>
    </location>
</feature>
<dbReference type="Gene3D" id="2.60.200.20">
    <property type="match status" value="1"/>
</dbReference>
<evidence type="ECO:0000256" key="5">
    <source>
        <dbReference type="ARBA" id="ARBA00023204"/>
    </source>
</evidence>
<dbReference type="Gene3D" id="3.40.50.10980">
    <property type="entry name" value="Nibrin, BRCT2 domain"/>
    <property type="match status" value="1"/>
</dbReference>
<feature type="region of interest" description="Disordered" evidence="8">
    <location>
        <begin position="672"/>
        <end position="694"/>
    </location>
</feature>
<dbReference type="GO" id="GO:0003684">
    <property type="term" value="F:damaged DNA binding"/>
    <property type="evidence" value="ECO:0007669"/>
    <property type="project" value="TreeGrafter"/>
</dbReference>
<dbReference type="GO" id="GO:0008630">
    <property type="term" value="P:intrinsic apoptotic signaling pathway in response to DNA damage"/>
    <property type="evidence" value="ECO:0007669"/>
    <property type="project" value="EnsemblMetazoa"/>
</dbReference>
<keyword evidence="11" id="KW-1185">Reference proteome</keyword>
<dbReference type="InterPro" id="IPR040227">
    <property type="entry name" value="Nibrin-rel"/>
</dbReference>
<dbReference type="Pfam" id="PF00498">
    <property type="entry name" value="FHA"/>
    <property type="match status" value="1"/>
</dbReference>
<dbReference type="GO" id="GO:0030870">
    <property type="term" value="C:Mre11 complex"/>
    <property type="evidence" value="ECO:0007669"/>
    <property type="project" value="EnsemblMetazoa"/>
</dbReference>
<dbReference type="OrthoDB" id="552194at2759"/>
<dbReference type="STRING" id="7222.B4J2P8"/>
<sequence>MFVLNKVDNESVKFILLPVKATYTVGRLSTDLILSEDLSISRTHVSLCLSSNELTVEDLGSRYGTFINSGIEKNKKMPAKTPTPLQIGDKVRFGALKNIWQVSQLKLTTTGSALEGMGLRELDQLMRPLGGVTLQSWTDECSHLTMDTVSITAKLLHALLENKPIVRVDFWREMLKFARRINVTEDWPQSEDFAPAQPSDMPSIRWRSERTKLFVGITFVFMNRKHLEMYGSVVQKAGGLCKDLNLGVSKRFLTKKNVVVIQYVSSTQSQATETISSVQAILEQAGLRLIPDYEIGLAILNCSLDKFCNPSHVAIEHSVTTTESMNSSILVPNTERTQTEHCNKNSATEFVVPESHKSQIYGLSVGSEKHEKSESAPKEMSCTTRRRSKRNNPIYVDDSSDDDDTKDEQPTKKVKKAPESIVVESSDEEPIARRSKRRVANVVDSDEDLPLEKKTKQNANVDIGLSLEDEAALESIANSVETPIDENLVKNKSKVERQKKTPVISARRSTRGNPQPPQEDEPAVISPRRSMRGKPTAANVMRNDKDDSSQDEELFQFEAHTSAAVVPDRAVFKPTEADIASNDKSADKSVSKPTKISVRNFLEKSQKHVATQKVVETPATTQPRKRLCLEVLKDNDGVDLDNLFQFGNSKKPKTAFGADNNDEDLFNFKERAQQEQSKLEHSDADQDSVCTEPFRPETKTKSRYIVPKPKELPRKIDTSGWLSCSGLHVDVKPEPKSEPDTMNAETAQPTNIKVELDDDAYDEKLNHDKWLAGIRNGIQVRMYNLNISVRSQDETDAANITASKYIGRKNFKKFIKTNNAHPQQQILGLKRMQLADGIVVNL</sequence>
<dbReference type="HOGENOM" id="CLU_371846_0_0_1"/>
<keyword evidence="3" id="KW-0158">Chromosome</keyword>
<evidence type="ECO:0000259" key="9">
    <source>
        <dbReference type="PROSITE" id="PS50006"/>
    </source>
</evidence>
<gene>
    <name evidence="10" type="primary">Dgri\GH16022</name>
    <name evidence="10" type="ORF">Dgri_GH16022</name>
</gene>
<dbReference type="AlphaFoldDB" id="B4J2P8"/>
<evidence type="ECO:0000313" key="10">
    <source>
        <dbReference type="EMBL" id="EDV96039.1"/>
    </source>
</evidence>
<dbReference type="PANTHER" id="PTHR12162">
    <property type="entry name" value="NIBRIN-RELATED"/>
    <property type="match status" value="1"/>
</dbReference>
<name>B4J2P8_DROGR</name>
<feature type="domain" description="FHA" evidence="9">
    <location>
        <begin position="23"/>
        <end position="68"/>
    </location>
</feature>
<dbReference type="PROSITE" id="PS50006">
    <property type="entry name" value="FHA_DOMAIN"/>
    <property type="match status" value="1"/>
</dbReference>
<evidence type="ECO:0000256" key="7">
    <source>
        <dbReference type="ARBA" id="ARBA00044757"/>
    </source>
</evidence>
<accession>B4J2P8</accession>
<dbReference type="Gene3D" id="3.40.50.10190">
    <property type="entry name" value="BRCT domain"/>
    <property type="match status" value="1"/>
</dbReference>
<feature type="region of interest" description="Disordered" evidence="8">
    <location>
        <begin position="364"/>
        <end position="440"/>
    </location>
</feature>
<dbReference type="eggNOG" id="ENOG502QQ7Y">
    <property type="taxonomic scope" value="Eukaryota"/>
</dbReference>
<keyword evidence="4" id="KW-0227">DNA damage</keyword>
<dbReference type="SUPFAM" id="SSF49879">
    <property type="entry name" value="SMAD/FHA domain"/>
    <property type="match status" value="1"/>
</dbReference>